<dbReference type="Pfam" id="PF00440">
    <property type="entry name" value="TetR_N"/>
    <property type="match status" value="1"/>
</dbReference>
<dbReference type="PANTHER" id="PTHR43479">
    <property type="entry name" value="ACREF/ENVCD OPERON REPRESSOR-RELATED"/>
    <property type="match status" value="1"/>
</dbReference>
<name>A0ABU2IS55_9GAMM</name>
<accession>A0ABU2IS55</accession>
<dbReference type="InterPro" id="IPR001647">
    <property type="entry name" value="HTH_TetR"/>
</dbReference>
<dbReference type="RefSeq" id="WP_102140158.1">
    <property type="nucleotide sequence ID" value="NZ_CP031123.2"/>
</dbReference>
<dbReference type="InterPro" id="IPR009057">
    <property type="entry name" value="Homeodomain-like_sf"/>
</dbReference>
<proteinExistence type="predicted"/>
<keyword evidence="5" id="KW-1185">Reference proteome</keyword>
<dbReference type="PRINTS" id="PR00455">
    <property type="entry name" value="HTHTETR"/>
</dbReference>
<feature type="domain" description="HTH tetR-type" evidence="3">
    <location>
        <begin position="10"/>
        <end position="70"/>
    </location>
</feature>
<dbReference type="Proteomes" id="UP001252207">
    <property type="component" value="Unassembled WGS sequence"/>
</dbReference>
<sequence length="202" mass="23312">MTPRINITSSETREKILDSAEWCYSQKGVSQTTLSDIAKKAGYTRGAIYWYFSSRDELLRTVIDRGKLDILTRLEFISKTKKDKILPELIECLHQCIHDAFFDSHTRNIIEIIFHRCDTAEIEKIKSISPLLSEQEKILSTLTAILKKARINNEITNDMNEETFSYLIYFFLIGLARSQIITNKDMLSTALNSLNLLLKNNL</sequence>
<gene>
    <name evidence="4" type="ORF">NLX89_00665</name>
</gene>
<organism evidence="4 5">
    <name type="scientific">Providencia huaxiensis</name>
    <dbReference type="NCBI Taxonomy" id="2027290"/>
    <lineage>
        <taxon>Bacteria</taxon>
        <taxon>Pseudomonadati</taxon>
        <taxon>Pseudomonadota</taxon>
        <taxon>Gammaproteobacteria</taxon>
        <taxon>Enterobacterales</taxon>
        <taxon>Morganellaceae</taxon>
        <taxon>Providencia</taxon>
    </lineage>
</organism>
<evidence type="ECO:0000313" key="4">
    <source>
        <dbReference type="EMBL" id="MDT0131865.1"/>
    </source>
</evidence>
<evidence type="ECO:0000256" key="2">
    <source>
        <dbReference type="PROSITE-ProRule" id="PRU00335"/>
    </source>
</evidence>
<keyword evidence="1 2" id="KW-0238">DNA-binding</keyword>
<dbReference type="PANTHER" id="PTHR43479:SF11">
    <property type="entry name" value="ACREF_ENVCD OPERON REPRESSOR-RELATED"/>
    <property type="match status" value="1"/>
</dbReference>
<dbReference type="PROSITE" id="PS50977">
    <property type="entry name" value="HTH_TETR_2"/>
    <property type="match status" value="1"/>
</dbReference>
<dbReference type="EMBL" id="JANAVW010000001">
    <property type="protein sequence ID" value="MDT0131865.1"/>
    <property type="molecule type" value="Genomic_DNA"/>
</dbReference>
<dbReference type="SUPFAM" id="SSF46689">
    <property type="entry name" value="Homeodomain-like"/>
    <property type="match status" value="1"/>
</dbReference>
<evidence type="ECO:0000313" key="5">
    <source>
        <dbReference type="Proteomes" id="UP001252207"/>
    </source>
</evidence>
<evidence type="ECO:0000256" key="1">
    <source>
        <dbReference type="ARBA" id="ARBA00023125"/>
    </source>
</evidence>
<protein>
    <submittedName>
        <fullName evidence="4">TetR family transcriptional regulator</fullName>
    </submittedName>
</protein>
<reference evidence="4 5" key="1">
    <citation type="submission" date="2022-06" db="EMBL/GenBank/DDBJ databases">
        <title>Chromosome and plasmid sequencings of Enterobacteriales species co-exiting double carbapenemases.</title>
        <authorList>
            <person name="Fu Y."/>
        </authorList>
    </citation>
    <scope>NUCLEOTIDE SEQUENCE [LARGE SCALE GENOMIC DNA]</scope>
    <source>
        <strain evidence="4 5">21030615019</strain>
    </source>
</reference>
<dbReference type="InterPro" id="IPR050624">
    <property type="entry name" value="HTH-type_Tx_Regulator"/>
</dbReference>
<feature type="DNA-binding region" description="H-T-H motif" evidence="2">
    <location>
        <begin position="33"/>
        <end position="52"/>
    </location>
</feature>
<comment type="caution">
    <text evidence="4">The sequence shown here is derived from an EMBL/GenBank/DDBJ whole genome shotgun (WGS) entry which is preliminary data.</text>
</comment>
<dbReference type="GeneID" id="89488203"/>
<dbReference type="Gene3D" id="1.10.357.10">
    <property type="entry name" value="Tetracycline Repressor, domain 2"/>
    <property type="match status" value="1"/>
</dbReference>
<evidence type="ECO:0000259" key="3">
    <source>
        <dbReference type="PROSITE" id="PS50977"/>
    </source>
</evidence>